<name>A0AAD6ZPB5_9AGAR</name>
<protein>
    <submittedName>
        <fullName evidence="1">Uncharacterized protein</fullName>
    </submittedName>
</protein>
<dbReference type="EMBL" id="JARIHO010000035">
    <property type="protein sequence ID" value="KAJ7331353.1"/>
    <property type="molecule type" value="Genomic_DNA"/>
</dbReference>
<gene>
    <name evidence="1" type="ORF">DFH08DRAFT_623969</name>
</gene>
<sequence>TQPNAHGFYKVNIFQNQPTHHPEDSISQDDLCRSSDLTENTETGKVPTPPWFQFLNGTVARFMSWFHLGSTVKLNGNLDLIVHDVMLHEEFKQVHLHGFSAARENKHLDDAAAAEQSIPSEPLAGWKTGSLKLKLPVPKNCTAEADAPEFEVLEIMYCPLLNVLVEAFQSPAFLQYHITPFASQW</sequence>
<reference evidence="1" key="1">
    <citation type="submission" date="2023-03" db="EMBL/GenBank/DDBJ databases">
        <title>Massive genome expansion in bonnet fungi (Mycena s.s.) driven by repeated elements and novel gene families across ecological guilds.</title>
        <authorList>
            <consortium name="Lawrence Berkeley National Laboratory"/>
            <person name="Harder C.B."/>
            <person name="Miyauchi S."/>
            <person name="Viragh M."/>
            <person name="Kuo A."/>
            <person name="Thoen E."/>
            <person name="Andreopoulos B."/>
            <person name="Lu D."/>
            <person name="Skrede I."/>
            <person name="Drula E."/>
            <person name="Henrissat B."/>
            <person name="Morin E."/>
            <person name="Kohler A."/>
            <person name="Barry K."/>
            <person name="LaButti K."/>
            <person name="Morin E."/>
            <person name="Salamov A."/>
            <person name="Lipzen A."/>
            <person name="Mereny Z."/>
            <person name="Hegedus B."/>
            <person name="Baldrian P."/>
            <person name="Stursova M."/>
            <person name="Weitz H."/>
            <person name="Taylor A."/>
            <person name="Grigoriev I.V."/>
            <person name="Nagy L.G."/>
            <person name="Martin F."/>
            <person name="Kauserud H."/>
        </authorList>
    </citation>
    <scope>NUCLEOTIDE SEQUENCE</scope>
    <source>
        <strain evidence="1">CBHHK002</strain>
    </source>
</reference>
<feature type="non-terminal residue" evidence="1">
    <location>
        <position position="1"/>
    </location>
</feature>
<evidence type="ECO:0000313" key="2">
    <source>
        <dbReference type="Proteomes" id="UP001218218"/>
    </source>
</evidence>
<dbReference type="Proteomes" id="UP001218218">
    <property type="component" value="Unassembled WGS sequence"/>
</dbReference>
<proteinExistence type="predicted"/>
<evidence type="ECO:0000313" key="1">
    <source>
        <dbReference type="EMBL" id="KAJ7331353.1"/>
    </source>
</evidence>
<keyword evidence="2" id="KW-1185">Reference proteome</keyword>
<dbReference type="AlphaFoldDB" id="A0AAD6ZPB5"/>
<comment type="caution">
    <text evidence="1">The sequence shown here is derived from an EMBL/GenBank/DDBJ whole genome shotgun (WGS) entry which is preliminary data.</text>
</comment>
<organism evidence="1 2">
    <name type="scientific">Mycena albidolilacea</name>
    <dbReference type="NCBI Taxonomy" id="1033008"/>
    <lineage>
        <taxon>Eukaryota</taxon>
        <taxon>Fungi</taxon>
        <taxon>Dikarya</taxon>
        <taxon>Basidiomycota</taxon>
        <taxon>Agaricomycotina</taxon>
        <taxon>Agaricomycetes</taxon>
        <taxon>Agaricomycetidae</taxon>
        <taxon>Agaricales</taxon>
        <taxon>Marasmiineae</taxon>
        <taxon>Mycenaceae</taxon>
        <taxon>Mycena</taxon>
    </lineage>
</organism>
<feature type="non-terminal residue" evidence="1">
    <location>
        <position position="185"/>
    </location>
</feature>
<accession>A0AAD6ZPB5</accession>